<name>A0ACC2Q3T2_9NEOP</name>
<reference evidence="1" key="1">
    <citation type="submission" date="2023-03" db="EMBL/GenBank/DDBJ databases">
        <title>Chromosome-level genomes of two armyworms, Mythimna separata and Mythimna loreyi, provide insights into the biosynthesis and reception of sex pheromones.</title>
        <authorList>
            <person name="Zhao H."/>
        </authorList>
    </citation>
    <scope>NUCLEOTIDE SEQUENCE</scope>
    <source>
        <strain evidence="1">BeijingLab</strain>
    </source>
</reference>
<proteinExistence type="predicted"/>
<organism evidence="1 2">
    <name type="scientific">Mythimna loreyi</name>
    <dbReference type="NCBI Taxonomy" id="667449"/>
    <lineage>
        <taxon>Eukaryota</taxon>
        <taxon>Metazoa</taxon>
        <taxon>Ecdysozoa</taxon>
        <taxon>Arthropoda</taxon>
        <taxon>Hexapoda</taxon>
        <taxon>Insecta</taxon>
        <taxon>Pterygota</taxon>
        <taxon>Neoptera</taxon>
        <taxon>Endopterygota</taxon>
        <taxon>Lepidoptera</taxon>
        <taxon>Glossata</taxon>
        <taxon>Ditrysia</taxon>
        <taxon>Noctuoidea</taxon>
        <taxon>Noctuidae</taxon>
        <taxon>Noctuinae</taxon>
        <taxon>Hadenini</taxon>
        <taxon>Mythimna</taxon>
    </lineage>
</organism>
<comment type="caution">
    <text evidence="1">The sequence shown here is derived from an EMBL/GenBank/DDBJ whole genome shotgun (WGS) entry which is preliminary data.</text>
</comment>
<dbReference type="Proteomes" id="UP001231649">
    <property type="component" value="Chromosome 29"/>
</dbReference>
<gene>
    <name evidence="1" type="ORF">PYW08_011414</name>
</gene>
<dbReference type="EMBL" id="CM056805">
    <property type="protein sequence ID" value="KAJ8707280.1"/>
    <property type="molecule type" value="Genomic_DNA"/>
</dbReference>
<keyword evidence="2" id="KW-1185">Reference proteome</keyword>
<evidence type="ECO:0000313" key="1">
    <source>
        <dbReference type="EMBL" id="KAJ8707280.1"/>
    </source>
</evidence>
<protein>
    <submittedName>
        <fullName evidence="1">Uncharacterized protein</fullName>
    </submittedName>
</protein>
<accession>A0ACC2Q3T2</accession>
<sequence>MDAKEEYHDPDYPEVPVCVKEEPPCSSEEEKVEKIKDIIRREFLNELEIRENEVMLIDQRMSTSRRLLHRLRYALVNSYYKDQKLLLTNGQVQDEIAAQHEPRARAEVSSILREGQRRLHPSVRKLLGKQTVDLEEIFKTRAPRNKSRKDYSAMLQKRNYTISADTTKTLRPDRKPDEMILEMNEEPCSSRPKKIPRHLEPRITNVVTLDEVTRNKMKHRYRIVIGNTSKYAPPASRADRSTHKWLLYVRGPPHAPDISPVVTAVSVRLHHSYAPHHTVHIDKPPYHISRRGWGEFPAKIELHFALPERNRPATVEHTIKLDRNYTGMQMLGAETLIDVWLYSTPEMLEYEFKEDPQTERLAEPSTEQNETETLPVPETIENCDTHTDNWMEFFSKGPTEVDVDEMIIKPIKKEPEEIKQEAEETPEIENNLTEKVSEEICTEFNIKTEKEWDVNHKADGDIPNEILSQPASPKKRIVKYIDPNTGKIYYLEMDRTLDLSKVQEIVINNKSAKISPIKSNGLKSFRKKKGVSLLKPEVKNMLKNTENVKVQSNFSHIENDHCYLATPRKQGSVASVEIKKEKSLFDTLCSSVARLNDVRCGVNYLIKKIPLITDQARDSDFVKHFPFVVETEEKYWKLDFAKRRNIEWSRAKLINRILSEHICSTDPIWRTKQILAYSRLHGHYPIRSDAIQIKTETNDWSSWKDLENMRMESSIKELYPNPDDISTLSIFDADRFCVRRNSDSVCEVAVSDDEEVDVLSLGSRTRVKTEVTGDSGSLTVLPVADDDTRLRFLFLERKCADIGIELRNEDVGHGYSYSAVHAVMLSAVRSFAEELVRSALAVKLTEDSSHTTPTVWAGSSSSASVVHLRHVYASTRHNARARALTAADSATTKHTPRQQL</sequence>
<evidence type="ECO:0000313" key="2">
    <source>
        <dbReference type="Proteomes" id="UP001231649"/>
    </source>
</evidence>